<dbReference type="InterPro" id="IPR018289">
    <property type="entry name" value="MULE_transposase_dom"/>
</dbReference>
<proteinExistence type="predicted"/>
<name>A0A814HMK6_9BILA</name>
<dbReference type="Proteomes" id="UP000663879">
    <property type="component" value="Unassembled WGS sequence"/>
</dbReference>
<accession>A0A814HMK6</accession>
<sequence>MDNSNRILIFMSPIGMKILSNSTRWHLDGTFKTCPTYFHQILSIHVYYQNQMFPAGYILLQNKERETYKEALTHVKHVMTSKNVQINVQEALSDFELALLQAISGVFENVKIYGTNNHFEGYHSKLASIPSAKTNNVLTFINMIKKSATQVYSDFHAHERNPIQCPKQLSKNKKKDEIFITLQDQYNKQMLTFPQYFQKLASHVTDPYEPSPKRVKIEEESNQESNEIQYLETRSYTLHERVPICKSLLKLNNTVELNNLHITEFQNLIEKKYNVSWGSRYINIFHVPVIKQTGLIDCGFYALGYAFGSCYEYRSRLFNFRSKKIREEFNQIIETKSLFLFSHGVVNNFVPQFNEFCIDLN</sequence>
<evidence type="ECO:0000313" key="3">
    <source>
        <dbReference type="Proteomes" id="UP000663879"/>
    </source>
</evidence>
<evidence type="ECO:0000313" key="2">
    <source>
        <dbReference type="EMBL" id="CAF1011457.1"/>
    </source>
</evidence>
<organism evidence="2 3">
    <name type="scientific">Brachionus calyciflorus</name>
    <dbReference type="NCBI Taxonomy" id="104777"/>
    <lineage>
        <taxon>Eukaryota</taxon>
        <taxon>Metazoa</taxon>
        <taxon>Spiralia</taxon>
        <taxon>Gnathifera</taxon>
        <taxon>Rotifera</taxon>
        <taxon>Eurotatoria</taxon>
        <taxon>Monogononta</taxon>
        <taxon>Pseudotrocha</taxon>
        <taxon>Ploima</taxon>
        <taxon>Brachionidae</taxon>
        <taxon>Brachionus</taxon>
    </lineage>
</organism>
<protein>
    <recommendedName>
        <fullName evidence="1">MULE transposase domain-containing protein</fullName>
    </recommendedName>
</protein>
<feature type="domain" description="MULE transposase" evidence="1">
    <location>
        <begin position="25"/>
        <end position="110"/>
    </location>
</feature>
<dbReference type="Pfam" id="PF10551">
    <property type="entry name" value="MULE"/>
    <property type="match status" value="1"/>
</dbReference>
<dbReference type="EMBL" id="CAJNOC010004151">
    <property type="protein sequence ID" value="CAF1011457.1"/>
    <property type="molecule type" value="Genomic_DNA"/>
</dbReference>
<reference evidence="2" key="1">
    <citation type="submission" date="2021-02" db="EMBL/GenBank/DDBJ databases">
        <authorList>
            <person name="Nowell W R."/>
        </authorList>
    </citation>
    <scope>NUCLEOTIDE SEQUENCE</scope>
    <source>
        <strain evidence="2">Ploen Becks lab</strain>
    </source>
</reference>
<gene>
    <name evidence="2" type="ORF">OXX778_LOCUS16913</name>
</gene>
<dbReference type="AlphaFoldDB" id="A0A814HMK6"/>
<evidence type="ECO:0000259" key="1">
    <source>
        <dbReference type="Pfam" id="PF10551"/>
    </source>
</evidence>
<comment type="caution">
    <text evidence="2">The sequence shown here is derived from an EMBL/GenBank/DDBJ whole genome shotgun (WGS) entry which is preliminary data.</text>
</comment>
<keyword evidence="3" id="KW-1185">Reference proteome</keyword>
<dbReference type="OrthoDB" id="10029846at2759"/>